<reference evidence="3" key="1">
    <citation type="submission" date="2021-01" db="EMBL/GenBank/DDBJ databases">
        <authorList>
            <person name="Corre E."/>
            <person name="Pelletier E."/>
            <person name="Niang G."/>
            <person name="Scheremetjew M."/>
            <person name="Finn R."/>
            <person name="Kale V."/>
            <person name="Holt S."/>
            <person name="Cochrane G."/>
            <person name="Meng A."/>
            <person name="Brown T."/>
            <person name="Cohen L."/>
        </authorList>
    </citation>
    <scope>NUCLEOTIDE SEQUENCE</scope>
    <source>
        <strain evidence="3">CCCM811</strain>
    </source>
</reference>
<dbReference type="SUPFAM" id="SSF46938">
    <property type="entry name" value="CRAL/TRIO N-terminal domain"/>
    <property type="match status" value="1"/>
</dbReference>
<protein>
    <recommendedName>
        <fullName evidence="4">CRAL-TRIO domain-containing protein</fullName>
    </recommendedName>
</protein>
<dbReference type="InterPro" id="IPR036865">
    <property type="entry name" value="CRAL-TRIO_dom_sf"/>
</dbReference>
<organism evidence="3">
    <name type="scientific">Lotharella globosa</name>
    <dbReference type="NCBI Taxonomy" id="91324"/>
    <lineage>
        <taxon>Eukaryota</taxon>
        <taxon>Sar</taxon>
        <taxon>Rhizaria</taxon>
        <taxon>Cercozoa</taxon>
        <taxon>Chlorarachniophyceae</taxon>
        <taxon>Lotharella</taxon>
    </lineage>
</organism>
<dbReference type="SUPFAM" id="SSF101576">
    <property type="entry name" value="Supernatant protein factor (SPF), C-terminal domain"/>
    <property type="match status" value="1"/>
</dbReference>
<dbReference type="CDD" id="cd00170">
    <property type="entry name" value="SEC14"/>
    <property type="match status" value="1"/>
</dbReference>
<sequence>MSDKGVLTSEQVKQLGLTEDQVQKIADFRKAMGVPFEDVPDHIQDDITLFRFLSGKKWDAKVSGEQYQSMLKWYKEEDVANIWEWENKNKEVIETILSMYPCVRYGFDREGRPLQITRLGMIPAPMFAEKVKVEDYVKFHILYFEKLARLCREQSTKLGKPIYQVSVIIDATGASFSSRHFKPFFSATAAVDKQNYPEFLNSVDVVNAHWMVPMLYNIVKPLLDPRTKEKIRMHTSEYDKALCGHIDAKVLPVAFGGLNRDPLPVPTVEGLEQSPTDTLAFKNVPARRSVEYTRACDDPKGGKFLWVIKLDSYDVNLTVQWTEKGGTEKKEVAVKEKISEDKGSFEVDGEGELTLTFDNTYSYLTSKDVRFAVYFTPGSEDAADTAEAKST</sequence>
<dbReference type="PANTHER" id="PTHR45657:SF1">
    <property type="entry name" value="CRAL-TRIO DOMAIN-CONTAINING PROTEIN YKL091C-RELATED"/>
    <property type="match status" value="1"/>
</dbReference>
<evidence type="ECO:0000313" key="3">
    <source>
        <dbReference type="EMBL" id="CAE0670862.1"/>
    </source>
</evidence>
<dbReference type="SUPFAM" id="SSF52087">
    <property type="entry name" value="CRAL/TRIO domain"/>
    <property type="match status" value="1"/>
</dbReference>
<evidence type="ECO:0000259" key="1">
    <source>
        <dbReference type="PROSITE" id="PS50191"/>
    </source>
</evidence>
<dbReference type="InterPro" id="IPR036598">
    <property type="entry name" value="GOLD_dom_sf"/>
</dbReference>
<dbReference type="Gene3D" id="3.40.525.10">
    <property type="entry name" value="CRAL-TRIO lipid binding domain"/>
    <property type="match status" value="1"/>
</dbReference>
<dbReference type="InterPro" id="IPR009038">
    <property type="entry name" value="GOLD_dom"/>
</dbReference>
<proteinExistence type="predicted"/>
<dbReference type="EMBL" id="HBIV01031557">
    <property type="protein sequence ID" value="CAE0670862.1"/>
    <property type="molecule type" value="Transcribed_RNA"/>
</dbReference>
<evidence type="ECO:0000259" key="2">
    <source>
        <dbReference type="PROSITE" id="PS50866"/>
    </source>
</evidence>
<dbReference type="InterPro" id="IPR036273">
    <property type="entry name" value="CRAL/TRIO_N_dom_sf"/>
</dbReference>
<feature type="domain" description="GOLD" evidence="2">
    <location>
        <begin position="272"/>
        <end position="375"/>
    </location>
</feature>
<accession>A0A7S3Z3R5</accession>
<gene>
    <name evidence="3" type="ORF">LGLO00237_LOCUS22502</name>
</gene>
<dbReference type="SMART" id="SM00516">
    <property type="entry name" value="SEC14"/>
    <property type="match status" value="1"/>
</dbReference>
<feature type="domain" description="CRAL-TRIO" evidence="1">
    <location>
        <begin position="92"/>
        <end position="263"/>
    </location>
</feature>
<name>A0A7S3Z3R5_9EUKA</name>
<dbReference type="Gene3D" id="2.60.120.680">
    <property type="entry name" value="GOLD domain"/>
    <property type="match status" value="1"/>
</dbReference>
<dbReference type="PROSITE" id="PS50191">
    <property type="entry name" value="CRAL_TRIO"/>
    <property type="match status" value="1"/>
</dbReference>
<dbReference type="AlphaFoldDB" id="A0A7S3Z3R5"/>
<evidence type="ECO:0008006" key="4">
    <source>
        <dbReference type="Google" id="ProtNLM"/>
    </source>
</evidence>
<dbReference type="Pfam" id="PF00650">
    <property type="entry name" value="CRAL_TRIO"/>
    <property type="match status" value="1"/>
</dbReference>
<dbReference type="InterPro" id="IPR001251">
    <property type="entry name" value="CRAL-TRIO_dom"/>
</dbReference>
<dbReference type="PROSITE" id="PS50866">
    <property type="entry name" value="GOLD"/>
    <property type="match status" value="1"/>
</dbReference>
<dbReference type="InterPro" id="IPR051026">
    <property type="entry name" value="PI/PC_transfer"/>
</dbReference>
<dbReference type="PANTHER" id="PTHR45657">
    <property type="entry name" value="CRAL-TRIO DOMAIN-CONTAINING PROTEIN YKL091C-RELATED"/>
    <property type="match status" value="1"/>
</dbReference>